<keyword evidence="3" id="KW-1185">Reference proteome</keyword>
<comment type="caution">
    <text evidence="2">The sequence shown here is derived from an EMBL/GenBank/DDBJ whole genome shotgun (WGS) entry which is preliminary data.</text>
</comment>
<feature type="region of interest" description="Disordered" evidence="1">
    <location>
        <begin position="152"/>
        <end position="191"/>
    </location>
</feature>
<name>A0A9N9BEM6_9GLOM</name>
<protein>
    <submittedName>
        <fullName evidence="2">8830_t:CDS:1</fullName>
    </submittedName>
</protein>
<reference evidence="2" key="1">
    <citation type="submission" date="2021-06" db="EMBL/GenBank/DDBJ databases">
        <authorList>
            <person name="Kallberg Y."/>
            <person name="Tangrot J."/>
            <person name="Rosling A."/>
        </authorList>
    </citation>
    <scope>NUCLEOTIDE SEQUENCE</scope>
    <source>
        <strain evidence="2">IA702</strain>
    </source>
</reference>
<organism evidence="2 3">
    <name type="scientific">Paraglomus occultum</name>
    <dbReference type="NCBI Taxonomy" id="144539"/>
    <lineage>
        <taxon>Eukaryota</taxon>
        <taxon>Fungi</taxon>
        <taxon>Fungi incertae sedis</taxon>
        <taxon>Mucoromycota</taxon>
        <taxon>Glomeromycotina</taxon>
        <taxon>Glomeromycetes</taxon>
        <taxon>Paraglomerales</taxon>
        <taxon>Paraglomeraceae</taxon>
        <taxon>Paraglomus</taxon>
    </lineage>
</organism>
<proteinExistence type="predicted"/>
<feature type="compositionally biased region" description="Acidic residues" evidence="1">
    <location>
        <begin position="168"/>
        <end position="191"/>
    </location>
</feature>
<dbReference type="AlphaFoldDB" id="A0A9N9BEM6"/>
<dbReference type="EMBL" id="CAJVPJ010000887">
    <property type="protein sequence ID" value="CAG8563190.1"/>
    <property type="molecule type" value="Genomic_DNA"/>
</dbReference>
<evidence type="ECO:0000313" key="3">
    <source>
        <dbReference type="Proteomes" id="UP000789572"/>
    </source>
</evidence>
<dbReference type="OrthoDB" id="2381955at2759"/>
<dbReference type="Proteomes" id="UP000789572">
    <property type="component" value="Unassembled WGS sequence"/>
</dbReference>
<sequence>MTTVEESYFTETSPEEWNFIDFYPRAIWGSRLVRATLDFHDREGHLRVDPLLNYVLVVVSETSSVTLSLLYVRVFAADLALIMFSVNRAFYKDHRKNMHGVDELWYNIEHQYLENMSKIRSVTIKGKTQEMMEDLAEETVVESRVTTSAKRKHSDAFENLEDIKDQEESTEPEGQEECTDFEPDDDSVESEEQYLKSGEQELFTAIKEAIEIVQRDPSGHLSPMYYLILDLRPPSIGISQFRASQYLSESHLKIIKERAEAAKSSRFDPPHHVQKLLSSFGELPGTS</sequence>
<accession>A0A9N9BEM6</accession>
<evidence type="ECO:0000256" key="1">
    <source>
        <dbReference type="SAM" id="MobiDB-lite"/>
    </source>
</evidence>
<gene>
    <name evidence="2" type="ORF">POCULU_LOCUS5617</name>
</gene>
<evidence type="ECO:0000313" key="2">
    <source>
        <dbReference type="EMBL" id="CAG8563190.1"/>
    </source>
</evidence>